<evidence type="ECO:0000313" key="12">
    <source>
        <dbReference type="EMBL" id="GMH68632.1"/>
    </source>
</evidence>
<comment type="cofactor">
    <cofactor evidence="1 7">
        <name>Ca(2+)</name>
        <dbReference type="ChEBI" id="CHEBI:29108"/>
    </cofactor>
</comment>
<evidence type="ECO:0000256" key="8">
    <source>
        <dbReference type="PIRSR" id="PIRSR601382-3"/>
    </source>
</evidence>
<keyword evidence="11" id="KW-0472">Membrane</keyword>
<feature type="region of interest" description="Disordered" evidence="10">
    <location>
        <begin position="109"/>
        <end position="163"/>
    </location>
</feature>
<dbReference type="GO" id="GO:0000139">
    <property type="term" value="C:Golgi membrane"/>
    <property type="evidence" value="ECO:0007669"/>
    <property type="project" value="TreeGrafter"/>
</dbReference>
<keyword evidence="7" id="KW-0479">Metal-binding</keyword>
<feature type="active site" evidence="6">
    <location>
        <position position="777"/>
    </location>
</feature>
<dbReference type="SUPFAM" id="SSF49899">
    <property type="entry name" value="Concanavalin A-like lectins/glucanases"/>
    <property type="match status" value="1"/>
</dbReference>
<keyword evidence="4 9" id="KW-0378">Hydrolase</keyword>
<evidence type="ECO:0000256" key="7">
    <source>
        <dbReference type="PIRSR" id="PIRSR601382-2"/>
    </source>
</evidence>
<dbReference type="GO" id="GO:0004571">
    <property type="term" value="F:mannosyl-oligosaccharide 1,2-alpha-mannosidase activity"/>
    <property type="evidence" value="ECO:0007669"/>
    <property type="project" value="InterPro"/>
</dbReference>
<comment type="pathway">
    <text evidence="2">Protein modification; protein glycosylation.</text>
</comment>
<feature type="disulfide bond" evidence="8">
    <location>
        <begin position="703"/>
        <end position="739"/>
    </location>
</feature>
<feature type="active site" evidence="6">
    <location>
        <position position="639"/>
    </location>
</feature>
<dbReference type="Gene3D" id="1.50.10.10">
    <property type="match status" value="1"/>
</dbReference>
<dbReference type="InterPro" id="IPR001382">
    <property type="entry name" value="Glyco_hydro_47"/>
</dbReference>
<dbReference type="Proteomes" id="UP001165085">
    <property type="component" value="Unassembled WGS sequence"/>
</dbReference>
<dbReference type="GO" id="GO:0005975">
    <property type="term" value="P:carbohydrate metabolic process"/>
    <property type="evidence" value="ECO:0007669"/>
    <property type="project" value="InterPro"/>
</dbReference>
<feature type="compositionally biased region" description="Polar residues" evidence="10">
    <location>
        <begin position="16"/>
        <end position="25"/>
    </location>
</feature>
<comment type="similarity">
    <text evidence="3 9">Belongs to the glycosyl hydrolase 47 family.</text>
</comment>
<evidence type="ECO:0000256" key="5">
    <source>
        <dbReference type="ARBA" id="ARBA00023157"/>
    </source>
</evidence>
<evidence type="ECO:0000256" key="11">
    <source>
        <dbReference type="SAM" id="Phobius"/>
    </source>
</evidence>
<dbReference type="InterPro" id="IPR036026">
    <property type="entry name" value="Seven-hairpin_glycosidases"/>
</dbReference>
<evidence type="ECO:0000256" key="9">
    <source>
        <dbReference type="RuleBase" id="RU361193"/>
    </source>
</evidence>
<name>A0A9W7AFU9_9STRA</name>
<feature type="active site" description="Proton donor" evidence="6">
    <location>
        <position position="753"/>
    </location>
</feature>
<comment type="caution">
    <text evidence="12">The sequence shown here is derived from an EMBL/GenBank/DDBJ whole genome shotgun (WGS) entry which is preliminary data.</text>
</comment>
<dbReference type="OrthoDB" id="8118055at2759"/>
<dbReference type="InterPro" id="IPR050749">
    <property type="entry name" value="Glycosyl_Hydrolase_47"/>
</dbReference>
<keyword evidence="11" id="KW-1133">Transmembrane helix</keyword>
<proteinExistence type="inferred from homology"/>
<protein>
    <recommendedName>
        <fullName evidence="9">alpha-1,2-Mannosidase</fullName>
        <ecNumber evidence="9">3.2.1.-</ecNumber>
    </recommendedName>
</protein>
<evidence type="ECO:0000256" key="4">
    <source>
        <dbReference type="ARBA" id="ARBA00022801"/>
    </source>
</evidence>
<dbReference type="PANTHER" id="PTHR11742">
    <property type="entry name" value="MANNOSYL-OLIGOSACCHARIDE ALPHA-1,2-MANNOSIDASE-RELATED"/>
    <property type="match status" value="1"/>
</dbReference>
<dbReference type="InterPro" id="IPR012341">
    <property type="entry name" value="6hp_glycosidase-like_sf"/>
</dbReference>
<dbReference type="Gene3D" id="2.60.120.200">
    <property type="match status" value="1"/>
</dbReference>
<feature type="compositionally biased region" description="Pro residues" evidence="10">
    <location>
        <begin position="113"/>
        <end position="130"/>
    </location>
</feature>
<keyword evidence="11" id="KW-0812">Transmembrane</keyword>
<dbReference type="EMBL" id="BRXY01000126">
    <property type="protein sequence ID" value="GMH68632.1"/>
    <property type="molecule type" value="Genomic_DNA"/>
</dbReference>
<gene>
    <name evidence="12" type="ORF">TrST_g12003</name>
</gene>
<keyword evidence="7" id="KW-0106">Calcium</keyword>
<dbReference type="PRINTS" id="PR00747">
    <property type="entry name" value="GLYHDRLASE47"/>
</dbReference>
<feature type="binding site" evidence="7">
    <location>
        <position position="864"/>
    </location>
    <ligand>
        <name>Ca(2+)</name>
        <dbReference type="ChEBI" id="CHEBI:29108"/>
    </ligand>
</feature>
<dbReference type="AlphaFoldDB" id="A0A9W7AFU9"/>
<evidence type="ECO:0000256" key="1">
    <source>
        <dbReference type="ARBA" id="ARBA00001913"/>
    </source>
</evidence>
<keyword evidence="5 8" id="KW-1015">Disulfide bond</keyword>
<keyword evidence="9" id="KW-0326">Glycosidase</keyword>
<organism evidence="12 13">
    <name type="scientific">Triparma strigata</name>
    <dbReference type="NCBI Taxonomy" id="1606541"/>
    <lineage>
        <taxon>Eukaryota</taxon>
        <taxon>Sar</taxon>
        <taxon>Stramenopiles</taxon>
        <taxon>Ochrophyta</taxon>
        <taxon>Bolidophyceae</taxon>
        <taxon>Parmales</taxon>
        <taxon>Triparmaceae</taxon>
        <taxon>Triparma</taxon>
    </lineage>
</organism>
<dbReference type="InterPro" id="IPR013320">
    <property type="entry name" value="ConA-like_dom_sf"/>
</dbReference>
<evidence type="ECO:0000256" key="2">
    <source>
        <dbReference type="ARBA" id="ARBA00004922"/>
    </source>
</evidence>
<dbReference type="SUPFAM" id="SSF48225">
    <property type="entry name" value="Seven-hairpin glycosidases"/>
    <property type="match status" value="1"/>
</dbReference>
<evidence type="ECO:0000256" key="6">
    <source>
        <dbReference type="PIRSR" id="PIRSR601382-1"/>
    </source>
</evidence>
<dbReference type="FunFam" id="1.50.10.10:FF:000055">
    <property type="entry name" value="alpha-1,2-Mannosidase"/>
    <property type="match status" value="1"/>
</dbReference>
<feature type="active site" description="Proton donor" evidence="6">
    <location>
        <position position="507"/>
    </location>
</feature>
<dbReference type="Pfam" id="PF01532">
    <property type="entry name" value="Glyco_hydro_47"/>
    <property type="match status" value="1"/>
</dbReference>
<dbReference type="GO" id="GO:0005509">
    <property type="term" value="F:calcium ion binding"/>
    <property type="evidence" value="ECO:0007669"/>
    <property type="project" value="InterPro"/>
</dbReference>
<evidence type="ECO:0000256" key="3">
    <source>
        <dbReference type="ARBA" id="ARBA00007658"/>
    </source>
</evidence>
<evidence type="ECO:0000313" key="13">
    <source>
        <dbReference type="Proteomes" id="UP001165085"/>
    </source>
</evidence>
<dbReference type="Pfam" id="PF13385">
    <property type="entry name" value="Laminin_G_3"/>
    <property type="match status" value="1"/>
</dbReference>
<reference evidence="13" key="1">
    <citation type="journal article" date="2023" name="Commun. Biol.">
        <title>Genome analysis of Parmales, the sister group of diatoms, reveals the evolutionary specialization of diatoms from phago-mixotrophs to photoautotrophs.</title>
        <authorList>
            <person name="Ban H."/>
            <person name="Sato S."/>
            <person name="Yoshikawa S."/>
            <person name="Yamada K."/>
            <person name="Nakamura Y."/>
            <person name="Ichinomiya M."/>
            <person name="Sato N."/>
            <person name="Blanc-Mathieu R."/>
            <person name="Endo H."/>
            <person name="Kuwata A."/>
            <person name="Ogata H."/>
        </authorList>
    </citation>
    <scope>NUCLEOTIDE SEQUENCE [LARGE SCALE GENOMIC DNA]</scope>
    <source>
        <strain evidence="13">NIES 3701</strain>
    </source>
</reference>
<feature type="compositionally biased region" description="Low complexity" evidence="10">
    <location>
        <begin position="131"/>
        <end position="148"/>
    </location>
</feature>
<dbReference type="GO" id="GO:0005783">
    <property type="term" value="C:endoplasmic reticulum"/>
    <property type="evidence" value="ECO:0007669"/>
    <property type="project" value="TreeGrafter"/>
</dbReference>
<feature type="transmembrane region" description="Helical" evidence="11">
    <location>
        <begin position="38"/>
        <end position="59"/>
    </location>
</feature>
<accession>A0A9W7AFU9</accession>
<evidence type="ECO:0000256" key="10">
    <source>
        <dbReference type="SAM" id="MobiDB-lite"/>
    </source>
</evidence>
<feature type="region of interest" description="Disordered" evidence="10">
    <location>
        <begin position="1"/>
        <end position="28"/>
    </location>
</feature>
<sequence>MKGHESPLPVHRRGGTPSSARRISSNGGGGGGGGISTFCFMLLLSPAIMIVFFSGLYIGSTIAADASSPNSAANSVSMGSGVPTFTTQTQKQPASVGAASMAAAAAAATPAQPAAPPPAAAPPAPAPPVAQPASAAPPAAASASAPAHANPPPSSWLSDGWMTTPTPPALSTFASDFSIHAQIKFPKNPPSSMRTIASNKRGGCAADAGRNGVALYINSWDTSDGRLVFEYGTSMSGCNKVVTPNAVKYSPDGWVGVGVTYEDATKTISLFVDGVVQVREMASDKVKPQTIDQDVHIGVGVDDDSTFFGQISTFVVFGTALDEENVRYVNSLRADSATLKSHYTTHVQTLLGLDEPDKKKPGLVPRDISDFAATNSRKGQFHFQATSNFMPEGGGRFEDYKDGTGGEKQFTQEVLDASDEKARGRRAEIKASMQHVWAGYRKYAFGFDELKPLSKKGHNPWGGMGTTLVDSLDTLWLMGMKDEFWEGRDWVRDHLSHDHVGSVSFFETTIRSLGGLLAAYDWSDDKVFLDKALDLGTRLAHAFESPSGLPYGQTTLNGHHSNNAGWTGGSSLLAEIGTVQVEFRYLAKATGIQSFADKANKVFEIMHRQHPNNGLYPIYVSSQDGHFTNNKITFGAMGDSFYEYMIKCWLQGDKTEPEFREMWDESMAGVHKMLAQKSSPSGLSYIADLNGGRLDHKMDHLVCFMGGALALGAYTDPEGLDSPRAQRDLKLAKAVTYTCYQMYARMATGIAPEFVRFENGRDMVAGSNAPFYILRPETVESFFILNKLTGDPVYREWGWEVYQAIEKYCRTEVAYGGIDDVRRTGSKPTDRMESFFLAETMKYLYLLQDPDTEVDILNKHVFNTEAHPLRKLELVKKRAS</sequence>
<keyword evidence="13" id="KW-1185">Reference proteome</keyword>
<dbReference type="EC" id="3.2.1.-" evidence="9"/>
<dbReference type="PANTHER" id="PTHR11742:SF6">
    <property type="entry name" value="MANNOSYL-OLIGOSACCHARIDE ALPHA-1,2-MANNOSIDASE IA-RELATED"/>
    <property type="match status" value="1"/>
</dbReference>